<protein>
    <submittedName>
        <fullName evidence="1">Uncharacterized protein</fullName>
    </submittedName>
</protein>
<dbReference type="Proteomes" id="UP000651208">
    <property type="component" value="Unassembled WGS sequence"/>
</dbReference>
<comment type="caution">
    <text evidence="1">The sequence shown here is derived from an EMBL/GenBank/DDBJ whole genome shotgun (WGS) entry which is preliminary data.</text>
</comment>
<accession>A0ABR7QWZ6</accession>
<name>A0ABR7QWZ6_9GAMM</name>
<sequence>MSQDPIGLAGNNPNFYAYTFDSNSEVDPLGLMATSWNDFQKRSKGLFNKNKKASDAYKLFKAKDWKGLEDFMGNGSWPPNQGFTNIKK</sequence>
<keyword evidence="2" id="KW-1185">Reference proteome</keyword>
<gene>
    <name evidence="1" type="ORF">FcAc13_05390</name>
</gene>
<organism evidence="1 2">
    <name type="scientific">Frischella japonica</name>
    <dbReference type="NCBI Taxonomy" id="2741544"/>
    <lineage>
        <taxon>Bacteria</taxon>
        <taxon>Pseudomonadati</taxon>
        <taxon>Pseudomonadota</taxon>
        <taxon>Gammaproteobacteria</taxon>
        <taxon>Orbales</taxon>
        <taxon>Orbaceae</taxon>
        <taxon>Frischella</taxon>
    </lineage>
</organism>
<dbReference type="EMBL" id="JABURY010000013">
    <property type="protein sequence ID" value="MBC9130742.1"/>
    <property type="molecule type" value="Genomic_DNA"/>
</dbReference>
<proteinExistence type="predicted"/>
<reference evidence="1 2" key="1">
    <citation type="submission" date="2020-06" db="EMBL/GenBank/DDBJ databases">
        <title>Frischella cerana isolated from Apis cerana gut homogenate.</title>
        <authorList>
            <person name="Wolter L.A."/>
            <person name="Suenami S."/>
            <person name="Miyazaki R."/>
        </authorList>
    </citation>
    <scope>NUCLEOTIDE SEQUENCE [LARGE SCALE GENOMIC DNA]</scope>
    <source>
        <strain evidence="1 2">Ac13</strain>
    </source>
</reference>
<evidence type="ECO:0000313" key="2">
    <source>
        <dbReference type="Proteomes" id="UP000651208"/>
    </source>
</evidence>
<evidence type="ECO:0000313" key="1">
    <source>
        <dbReference type="EMBL" id="MBC9130742.1"/>
    </source>
</evidence>